<dbReference type="EMBL" id="JABSTR010000006">
    <property type="protein sequence ID" value="KAH9373703.1"/>
    <property type="molecule type" value="Genomic_DNA"/>
</dbReference>
<sequence>MREKERERLKKETKKTKEKCRSSRSASRVPRAVRELRRPKQLCAEEKVLRRQVRLRRPLGREGVRALHAAAAEMLQGGPLHRQGSRLQRRR</sequence>
<accession>A0A9J6GFX5</accession>
<organism evidence="2 3">
    <name type="scientific">Haemaphysalis longicornis</name>
    <name type="common">Bush tick</name>
    <dbReference type="NCBI Taxonomy" id="44386"/>
    <lineage>
        <taxon>Eukaryota</taxon>
        <taxon>Metazoa</taxon>
        <taxon>Ecdysozoa</taxon>
        <taxon>Arthropoda</taxon>
        <taxon>Chelicerata</taxon>
        <taxon>Arachnida</taxon>
        <taxon>Acari</taxon>
        <taxon>Parasitiformes</taxon>
        <taxon>Ixodida</taxon>
        <taxon>Ixodoidea</taxon>
        <taxon>Ixodidae</taxon>
        <taxon>Haemaphysalinae</taxon>
        <taxon>Haemaphysalis</taxon>
    </lineage>
</organism>
<dbReference type="Proteomes" id="UP000821853">
    <property type="component" value="Chromosome 4"/>
</dbReference>
<feature type="region of interest" description="Disordered" evidence="1">
    <location>
        <begin position="1"/>
        <end position="33"/>
    </location>
</feature>
<keyword evidence="3" id="KW-1185">Reference proteome</keyword>
<name>A0A9J6GFX5_HAELO</name>
<dbReference type="AlphaFoldDB" id="A0A9J6GFX5"/>
<protein>
    <submittedName>
        <fullName evidence="2">Uncharacterized protein</fullName>
    </submittedName>
</protein>
<comment type="caution">
    <text evidence="2">The sequence shown here is derived from an EMBL/GenBank/DDBJ whole genome shotgun (WGS) entry which is preliminary data.</text>
</comment>
<feature type="compositionally biased region" description="Basic and acidic residues" evidence="1">
    <location>
        <begin position="1"/>
        <end position="10"/>
    </location>
</feature>
<evidence type="ECO:0000313" key="3">
    <source>
        <dbReference type="Proteomes" id="UP000821853"/>
    </source>
</evidence>
<evidence type="ECO:0000313" key="2">
    <source>
        <dbReference type="EMBL" id="KAH9373703.1"/>
    </source>
</evidence>
<proteinExistence type="predicted"/>
<gene>
    <name evidence="2" type="ORF">HPB48_018652</name>
</gene>
<dbReference type="VEuPathDB" id="VectorBase:HLOH_044709"/>
<evidence type="ECO:0000256" key="1">
    <source>
        <dbReference type="SAM" id="MobiDB-lite"/>
    </source>
</evidence>
<reference evidence="2 3" key="1">
    <citation type="journal article" date="2020" name="Cell">
        <title>Large-Scale Comparative Analyses of Tick Genomes Elucidate Their Genetic Diversity and Vector Capacities.</title>
        <authorList>
            <consortium name="Tick Genome and Microbiome Consortium (TIGMIC)"/>
            <person name="Jia N."/>
            <person name="Wang J."/>
            <person name="Shi W."/>
            <person name="Du L."/>
            <person name="Sun Y."/>
            <person name="Zhan W."/>
            <person name="Jiang J.F."/>
            <person name="Wang Q."/>
            <person name="Zhang B."/>
            <person name="Ji P."/>
            <person name="Bell-Sakyi L."/>
            <person name="Cui X.M."/>
            <person name="Yuan T.T."/>
            <person name="Jiang B.G."/>
            <person name="Yang W.F."/>
            <person name="Lam T.T."/>
            <person name="Chang Q.C."/>
            <person name="Ding S.J."/>
            <person name="Wang X.J."/>
            <person name="Zhu J.G."/>
            <person name="Ruan X.D."/>
            <person name="Zhao L."/>
            <person name="Wei J.T."/>
            <person name="Ye R.Z."/>
            <person name="Que T.C."/>
            <person name="Du C.H."/>
            <person name="Zhou Y.H."/>
            <person name="Cheng J.X."/>
            <person name="Dai P.F."/>
            <person name="Guo W.B."/>
            <person name="Han X.H."/>
            <person name="Huang E.J."/>
            <person name="Li L.F."/>
            <person name="Wei W."/>
            <person name="Gao Y.C."/>
            <person name="Liu J.Z."/>
            <person name="Shao H.Z."/>
            <person name="Wang X."/>
            <person name="Wang C.C."/>
            <person name="Yang T.C."/>
            <person name="Huo Q.B."/>
            <person name="Li W."/>
            <person name="Chen H.Y."/>
            <person name="Chen S.E."/>
            <person name="Zhou L.G."/>
            <person name="Ni X.B."/>
            <person name="Tian J.H."/>
            <person name="Sheng Y."/>
            <person name="Liu T."/>
            <person name="Pan Y.S."/>
            <person name="Xia L.Y."/>
            <person name="Li J."/>
            <person name="Zhao F."/>
            <person name="Cao W.C."/>
        </authorList>
    </citation>
    <scope>NUCLEOTIDE SEQUENCE [LARGE SCALE GENOMIC DNA]</scope>
    <source>
        <strain evidence="2">HaeL-2018</strain>
    </source>
</reference>